<feature type="region of interest" description="Disordered" evidence="1">
    <location>
        <begin position="1"/>
        <end position="117"/>
    </location>
</feature>
<protein>
    <submittedName>
        <fullName evidence="2">Unnamed protein product</fullName>
    </submittedName>
</protein>
<sequence length="141" mass="15474">MDPLTRSISNGSTDTTDTTRTNANKGPQTYNKDVNRKQNNATANNSLKLEVPLPSPKIVEVKNTFDPNFDLKNGSNSYENNTKSVLNNQSKNEALNGQESGSNNNITNDRSKSQATTESLLKNPFGIDLELDDNTISQIII</sequence>
<feature type="compositionally biased region" description="Polar residues" evidence="1">
    <location>
        <begin position="73"/>
        <end position="117"/>
    </location>
</feature>
<gene>
    <name evidence="2" type="ORF">Cboi02_000665800</name>
</gene>
<proteinExistence type="predicted"/>
<evidence type="ECO:0000313" key="2">
    <source>
        <dbReference type="EMBL" id="GME81815.1"/>
    </source>
</evidence>
<evidence type="ECO:0000313" key="3">
    <source>
        <dbReference type="Proteomes" id="UP001165120"/>
    </source>
</evidence>
<comment type="caution">
    <text evidence="2">The sequence shown here is derived from an EMBL/GenBank/DDBJ whole genome shotgun (WGS) entry which is preliminary data.</text>
</comment>
<organism evidence="2 3">
    <name type="scientific">Candida boidinii</name>
    <name type="common">Yeast</name>
    <dbReference type="NCBI Taxonomy" id="5477"/>
    <lineage>
        <taxon>Eukaryota</taxon>
        <taxon>Fungi</taxon>
        <taxon>Dikarya</taxon>
        <taxon>Ascomycota</taxon>
        <taxon>Saccharomycotina</taxon>
        <taxon>Pichiomycetes</taxon>
        <taxon>Pichiales</taxon>
        <taxon>Pichiaceae</taxon>
        <taxon>Ogataea</taxon>
        <taxon>Ogataea/Candida clade</taxon>
    </lineage>
</organism>
<feature type="compositionally biased region" description="Polar residues" evidence="1">
    <location>
        <begin position="1"/>
        <end position="12"/>
    </location>
</feature>
<name>A0A9W6T701_CANBO</name>
<dbReference type="AlphaFoldDB" id="A0A9W6T701"/>
<feature type="compositionally biased region" description="Polar residues" evidence="1">
    <location>
        <begin position="22"/>
        <end position="47"/>
    </location>
</feature>
<reference evidence="2" key="1">
    <citation type="submission" date="2023-04" db="EMBL/GenBank/DDBJ databases">
        <title>Candida boidinii NBRC 10035.</title>
        <authorList>
            <person name="Ichikawa N."/>
            <person name="Sato H."/>
            <person name="Tonouchi N."/>
        </authorList>
    </citation>
    <scope>NUCLEOTIDE SEQUENCE</scope>
    <source>
        <strain evidence="2">NBRC 10035</strain>
    </source>
</reference>
<keyword evidence="3" id="KW-1185">Reference proteome</keyword>
<evidence type="ECO:0000256" key="1">
    <source>
        <dbReference type="SAM" id="MobiDB-lite"/>
    </source>
</evidence>
<accession>A0A9W6T701</accession>
<dbReference type="EMBL" id="BSXN01004767">
    <property type="protein sequence ID" value="GME81815.1"/>
    <property type="molecule type" value="Genomic_DNA"/>
</dbReference>
<dbReference type="Proteomes" id="UP001165120">
    <property type="component" value="Unassembled WGS sequence"/>
</dbReference>